<dbReference type="Pfam" id="PF03861">
    <property type="entry name" value="ANTAR"/>
    <property type="match status" value="1"/>
</dbReference>
<gene>
    <name evidence="5" type="ORF">AOZ06_22885</name>
</gene>
<dbReference type="Gene3D" id="3.30.450.40">
    <property type="match status" value="1"/>
</dbReference>
<evidence type="ECO:0000259" key="4">
    <source>
        <dbReference type="PROSITE" id="PS50921"/>
    </source>
</evidence>
<dbReference type="Gene3D" id="3.30.750.24">
    <property type="entry name" value="STAS domain"/>
    <property type="match status" value="1"/>
</dbReference>
<dbReference type="KEGG" id="kphy:AOZ06_22885"/>
<dbReference type="STRING" id="860235.AOZ06_22885"/>
<dbReference type="GO" id="GO:0003723">
    <property type="term" value="F:RNA binding"/>
    <property type="evidence" value="ECO:0007669"/>
    <property type="project" value="InterPro"/>
</dbReference>
<proteinExistence type="predicted"/>
<dbReference type="InterPro" id="IPR011006">
    <property type="entry name" value="CheY-like_superfamily"/>
</dbReference>
<sequence length="399" mass="43069">MVREGPPVMSRAGSHLRMMAESRPDGGVVVRISGAIDADNSRALDHYLRTRLPAEARYVVVDLARVELLGARGVRTLIEHTDRLASQRRRLLTVAANPLVRRVLDSMHVAANLRLHDSLAAAVDVGATHSEPEEAGAGADPDVVSDLLAQIYGLREALRTRTVVARALGVVRERYRLADPAAFDLLRDSAQRHNIRLYTLARALLNASAPQGPVWFPGRLRRPAPSLSFVELQPHLRGNRSATLNAFLETAAGYVRTTMASVRLVDGPGEVLRTEQSLNLPPAVADHLAGTEKPPRPAEKAGTVIVADVAAATDLDGREVLLGAGVHASQSTPLLTVDDQFFGVVTTYHADCGFVPSKLQCARLGHAATEIATWLDWHARTVVLDALEHVHSCARSAGR</sequence>
<dbReference type="SMART" id="SM01012">
    <property type="entry name" value="ANTAR"/>
    <property type="match status" value="1"/>
</dbReference>
<dbReference type="AlphaFoldDB" id="A0A0N7F3R6"/>
<keyword evidence="1" id="KW-0805">Transcription regulation</keyword>
<dbReference type="InterPro" id="IPR036388">
    <property type="entry name" value="WH-like_DNA-bd_sf"/>
</dbReference>
<feature type="domain" description="STAS" evidence="3">
    <location>
        <begin position="17"/>
        <end position="126"/>
    </location>
</feature>
<dbReference type="SUPFAM" id="SSF52091">
    <property type="entry name" value="SpoIIaa-like"/>
    <property type="match status" value="1"/>
</dbReference>
<protein>
    <recommendedName>
        <fullName evidence="7">STAS domain-containing protein</fullName>
    </recommendedName>
</protein>
<dbReference type="Proteomes" id="UP000063699">
    <property type="component" value="Chromosome"/>
</dbReference>
<dbReference type="GO" id="GO:0043856">
    <property type="term" value="F:anti-sigma factor antagonist activity"/>
    <property type="evidence" value="ECO:0007669"/>
    <property type="project" value="TreeGrafter"/>
</dbReference>
<name>A0A0N7F3R6_9PSEU</name>
<evidence type="ECO:0000313" key="6">
    <source>
        <dbReference type="Proteomes" id="UP000063699"/>
    </source>
</evidence>
<dbReference type="InterPro" id="IPR005561">
    <property type="entry name" value="ANTAR"/>
</dbReference>
<evidence type="ECO:0008006" key="7">
    <source>
        <dbReference type="Google" id="ProtNLM"/>
    </source>
</evidence>
<dbReference type="Pfam" id="PF01740">
    <property type="entry name" value="STAS"/>
    <property type="match status" value="1"/>
</dbReference>
<reference evidence="5 6" key="1">
    <citation type="submission" date="2015-07" db="EMBL/GenBank/DDBJ databases">
        <title>Genome sequencing of Kibdelosporangium phytohabitans.</title>
        <authorList>
            <person name="Qin S."/>
            <person name="Xing K."/>
        </authorList>
    </citation>
    <scope>NUCLEOTIDE SEQUENCE [LARGE SCALE GENOMIC DNA]</scope>
    <source>
        <strain evidence="5 6">KLBMP1111</strain>
    </source>
</reference>
<dbReference type="Gene3D" id="1.10.10.10">
    <property type="entry name" value="Winged helix-like DNA-binding domain superfamily/Winged helix DNA-binding domain"/>
    <property type="match status" value="1"/>
</dbReference>
<dbReference type="PROSITE" id="PS50801">
    <property type="entry name" value="STAS"/>
    <property type="match status" value="1"/>
</dbReference>
<keyword evidence="6" id="KW-1185">Reference proteome</keyword>
<dbReference type="CDD" id="cd07043">
    <property type="entry name" value="STAS_anti-anti-sigma_factors"/>
    <property type="match status" value="1"/>
</dbReference>
<organism evidence="5 6">
    <name type="scientific">Kibdelosporangium phytohabitans</name>
    <dbReference type="NCBI Taxonomy" id="860235"/>
    <lineage>
        <taxon>Bacteria</taxon>
        <taxon>Bacillati</taxon>
        <taxon>Actinomycetota</taxon>
        <taxon>Actinomycetes</taxon>
        <taxon>Pseudonocardiales</taxon>
        <taxon>Pseudonocardiaceae</taxon>
        <taxon>Kibdelosporangium</taxon>
    </lineage>
</organism>
<dbReference type="PANTHER" id="PTHR33495:SF2">
    <property type="entry name" value="ANTI-SIGMA FACTOR ANTAGONIST TM_1081-RELATED"/>
    <property type="match status" value="1"/>
</dbReference>
<evidence type="ECO:0000256" key="2">
    <source>
        <dbReference type="ARBA" id="ARBA00023163"/>
    </source>
</evidence>
<dbReference type="EMBL" id="CP012752">
    <property type="protein sequence ID" value="ALG09375.1"/>
    <property type="molecule type" value="Genomic_DNA"/>
</dbReference>
<evidence type="ECO:0000259" key="3">
    <source>
        <dbReference type="PROSITE" id="PS50801"/>
    </source>
</evidence>
<dbReference type="PROSITE" id="PS50921">
    <property type="entry name" value="ANTAR"/>
    <property type="match status" value="1"/>
</dbReference>
<accession>A0A0N7F3R6</accession>
<dbReference type="PANTHER" id="PTHR33495">
    <property type="entry name" value="ANTI-SIGMA FACTOR ANTAGONIST TM_1081-RELATED-RELATED"/>
    <property type="match status" value="1"/>
</dbReference>
<dbReference type="InterPro" id="IPR002645">
    <property type="entry name" value="STAS_dom"/>
</dbReference>
<dbReference type="SUPFAM" id="SSF55781">
    <property type="entry name" value="GAF domain-like"/>
    <property type="match status" value="1"/>
</dbReference>
<feature type="domain" description="ANTAR" evidence="4">
    <location>
        <begin position="144"/>
        <end position="205"/>
    </location>
</feature>
<dbReference type="InterPro" id="IPR036513">
    <property type="entry name" value="STAS_dom_sf"/>
</dbReference>
<evidence type="ECO:0000256" key="1">
    <source>
        <dbReference type="ARBA" id="ARBA00023015"/>
    </source>
</evidence>
<evidence type="ECO:0000313" key="5">
    <source>
        <dbReference type="EMBL" id="ALG09375.1"/>
    </source>
</evidence>
<keyword evidence="2" id="KW-0804">Transcription</keyword>
<dbReference type="InterPro" id="IPR029016">
    <property type="entry name" value="GAF-like_dom_sf"/>
</dbReference>
<dbReference type="SUPFAM" id="SSF52172">
    <property type="entry name" value="CheY-like"/>
    <property type="match status" value="1"/>
</dbReference>